<feature type="binding site" evidence="14">
    <location>
        <begin position="182"/>
        <end position="189"/>
    </location>
    <ligand>
        <name>NAD(+)</name>
        <dbReference type="ChEBI" id="CHEBI:57540"/>
    </ligand>
</feature>
<dbReference type="Gene3D" id="3.30.390.30">
    <property type="match status" value="1"/>
</dbReference>
<evidence type="ECO:0000256" key="16">
    <source>
        <dbReference type="RuleBase" id="RU003692"/>
    </source>
</evidence>
<dbReference type="PANTHER" id="PTHR22912:SF217">
    <property type="entry name" value="DIHYDROLIPOYL DEHYDROGENASE"/>
    <property type="match status" value="1"/>
</dbReference>
<feature type="domain" description="Pyridine nucleotide-disulphide oxidoreductase dimerisation" evidence="17">
    <location>
        <begin position="348"/>
        <end position="457"/>
    </location>
</feature>
<dbReference type="InterPro" id="IPR006258">
    <property type="entry name" value="Lipoamide_DH"/>
</dbReference>
<dbReference type="GO" id="GO:0006103">
    <property type="term" value="P:2-oxoglutarate metabolic process"/>
    <property type="evidence" value="ECO:0007669"/>
    <property type="project" value="TreeGrafter"/>
</dbReference>
<dbReference type="InterPro" id="IPR036188">
    <property type="entry name" value="FAD/NAD-bd_sf"/>
</dbReference>
<evidence type="ECO:0000256" key="3">
    <source>
        <dbReference type="ARBA" id="ARBA00012608"/>
    </source>
</evidence>
<dbReference type="Pfam" id="PF07992">
    <property type="entry name" value="Pyr_redox_2"/>
    <property type="match status" value="1"/>
</dbReference>
<evidence type="ECO:0000256" key="11">
    <source>
        <dbReference type="ARBA" id="ARBA00023284"/>
    </source>
</evidence>
<evidence type="ECO:0000256" key="6">
    <source>
        <dbReference type="ARBA" id="ARBA00022630"/>
    </source>
</evidence>
<dbReference type="InterPro" id="IPR004099">
    <property type="entry name" value="Pyr_nucl-diS_OxRdtase_dimer"/>
</dbReference>
<dbReference type="InterPro" id="IPR016156">
    <property type="entry name" value="FAD/NAD-linked_Rdtase_dimer_sf"/>
</dbReference>
<keyword evidence="20" id="KW-1185">Reference proteome</keyword>
<protein>
    <recommendedName>
        <fullName evidence="4 16">Dihydrolipoyl dehydrogenase</fullName>
        <ecNumber evidence="3 16">1.8.1.4</ecNumber>
    </recommendedName>
</protein>
<reference evidence="19 20" key="1">
    <citation type="submission" date="2017-01" db="EMBL/GenBank/DDBJ databases">
        <authorList>
            <person name="Mah S.A."/>
            <person name="Swanson W.J."/>
            <person name="Moy G.W."/>
            <person name="Vacquier V.D."/>
        </authorList>
    </citation>
    <scope>NUCLEOTIDE SEQUENCE [LARGE SCALE GENOMIC DNA]</scope>
    <source>
        <strain evidence="19 20">ASpG1</strain>
    </source>
</reference>
<keyword evidence="10" id="KW-1015">Disulfide bond</keyword>
<evidence type="ECO:0000256" key="12">
    <source>
        <dbReference type="ARBA" id="ARBA00049187"/>
    </source>
</evidence>
<dbReference type="NCBIfam" id="TIGR01350">
    <property type="entry name" value="lipoamide_DH"/>
    <property type="match status" value="1"/>
</dbReference>
<comment type="similarity">
    <text evidence="2 16">Belongs to the class-I pyridine nucleotide-disulfide oxidoreductase family.</text>
</comment>
<keyword evidence="5" id="KW-0963">Cytoplasm</keyword>
<evidence type="ECO:0000256" key="1">
    <source>
        <dbReference type="ARBA" id="ARBA00004496"/>
    </source>
</evidence>
<feature type="binding site" evidence="14">
    <location>
        <position position="312"/>
    </location>
    <ligand>
        <name>FAD</name>
        <dbReference type="ChEBI" id="CHEBI:57692"/>
    </ligand>
</feature>
<keyword evidence="9 14" id="KW-0520">NAD</keyword>
<keyword evidence="6 16" id="KW-0285">Flavoprotein</keyword>
<keyword evidence="8 16" id="KW-0560">Oxidoreductase</keyword>
<feature type="binding site" evidence="14">
    <location>
        <position position="115"/>
    </location>
    <ligand>
        <name>FAD</name>
        <dbReference type="ChEBI" id="CHEBI:57692"/>
    </ligand>
</feature>
<keyword evidence="7 14" id="KW-0274">FAD</keyword>
<evidence type="ECO:0000256" key="8">
    <source>
        <dbReference type="ARBA" id="ARBA00023002"/>
    </source>
</evidence>
<evidence type="ECO:0000256" key="7">
    <source>
        <dbReference type="ARBA" id="ARBA00022827"/>
    </source>
</evidence>
<feature type="binding site" evidence="14">
    <location>
        <position position="272"/>
    </location>
    <ligand>
        <name>NAD(+)</name>
        <dbReference type="ChEBI" id="CHEBI:57540"/>
    </ligand>
</feature>
<dbReference type="STRING" id="159291.SAMN05920897_10241"/>
<dbReference type="SUPFAM" id="SSF55424">
    <property type="entry name" value="FAD/NAD-linked reductases, dimerisation (C-terminal) domain"/>
    <property type="match status" value="1"/>
</dbReference>
<dbReference type="InterPro" id="IPR023753">
    <property type="entry name" value="FAD/NAD-binding_dom"/>
</dbReference>
<organism evidence="19 20">
    <name type="scientific">Alkalispirochaeta americana</name>
    <dbReference type="NCBI Taxonomy" id="159291"/>
    <lineage>
        <taxon>Bacteria</taxon>
        <taxon>Pseudomonadati</taxon>
        <taxon>Spirochaetota</taxon>
        <taxon>Spirochaetia</taxon>
        <taxon>Spirochaetales</taxon>
        <taxon>Spirochaetaceae</taxon>
        <taxon>Alkalispirochaeta</taxon>
    </lineage>
</organism>
<keyword evidence="11 16" id="KW-0676">Redox-active center</keyword>
<dbReference type="GO" id="GO:0050660">
    <property type="term" value="F:flavin adenine dinucleotide binding"/>
    <property type="evidence" value="ECO:0007669"/>
    <property type="project" value="InterPro"/>
</dbReference>
<dbReference type="EC" id="1.8.1.4" evidence="3 16"/>
<evidence type="ECO:0000313" key="19">
    <source>
        <dbReference type="EMBL" id="SIP97226.1"/>
    </source>
</evidence>
<evidence type="ECO:0000256" key="13">
    <source>
        <dbReference type="PIRSR" id="PIRSR000350-2"/>
    </source>
</evidence>
<feature type="domain" description="FAD/NAD(P)-binding" evidence="18">
    <location>
        <begin position="6"/>
        <end position="327"/>
    </location>
</feature>
<dbReference type="GO" id="GO:0004148">
    <property type="term" value="F:dihydrolipoyl dehydrogenase (NADH) activity"/>
    <property type="evidence" value="ECO:0007669"/>
    <property type="project" value="UniProtKB-EC"/>
</dbReference>
<comment type="miscellaneous">
    <text evidence="16">The active site is a redox-active disulfide bond.</text>
</comment>
<evidence type="ECO:0000256" key="5">
    <source>
        <dbReference type="ARBA" id="ARBA00022490"/>
    </source>
</evidence>
<evidence type="ECO:0000313" key="20">
    <source>
        <dbReference type="Proteomes" id="UP000186400"/>
    </source>
</evidence>
<dbReference type="PIRSF" id="PIRSF000350">
    <property type="entry name" value="Mercury_reductase_MerA"/>
    <property type="match status" value="1"/>
</dbReference>
<feature type="active site" description="Proton acceptor" evidence="13">
    <location>
        <position position="446"/>
    </location>
</feature>
<comment type="catalytic activity">
    <reaction evidence="12 16">
        <text>N(6)-[(R)-dihydrolipoyl]-L-lysyl-[protein] + NAD(+) = N(6)-[(R)-lipoyl]-L-lysyl-[protein] + NADH + H(+)</text>
        <dbReference type="Rhea" id="RHEA:15045"/>
        <dbReference type="Rhea" id="RHEA-COMP:10474"/>
        <dbReference type="Rhea" id="RHEA-COMP:10475"/>
        <dbReference type="ChEBI" id="CHEBI:15378"/>
        <dbReference type="ChEBI" id="CHEBI:57540"/>
        <dbReference type="ChEBI" id="CHEBI:57945"/>
        <dbReference type="ChEBI" id="CHEBI:83099"/>
        <dbReference type="ChEBI" id="CHEBI:83100"/>
        <dbReference type="EC" id="1.8.1.4"/>
    </reaction>
</comment>
<evidence type="ECO:0000256" key="2">
    <source>
        <dbReference type="ARBA" id="ARBA00007532"/>
    </source>
</evidence>
<evidence type="ECO:0000259" key="17">
    <source>
        <dbReference type="Pfam" id="PF02852"/>
    </source>
</evidence>
<evidence type="ECO:0000256" key="9">
    <source>
        <dbReference type="ARBA" id="ARBA00023027"/>
    </source>
</evidence>
<dbReference type="PRINTS" id="PR00411">
    <property type="entry name" value="PNDRDTASEI"/>
</dbReference>
<dbReference type="PROSITE" id="PS00076">
    <property type="entry name" value="PYRIDINE_REDOX_1"/>
    <property type="match status" value="1"/>
</dbReference>
<evidence type="ECO:0000256" key="10">
    <source>
        <dbReference type="ARBA" id="ARBA00023157"/>
    </source>
</evidence>
<dbReference type="Pfam" id="PF02852">
    <property type="entry name" value="Pyr_redox_dim"/>
    <property type="match status" value="1"/>
</dbReference>
<feature type="binding site" evidence="14">
    <location>
        <begin position="145"/>
        <end position="147"/>
    </location>
    <ligand>
        <name>FAD</name>
        <dbReference type="ChEBI" id="CHEBI:57692"/>
    </ligand>
</feature>
<dbReference type="InterPro" id="IPR050151">
    <property type="entry name" value="Class-I_Pyr_Nuc-Dis_Oxidored"/>
</dbReference>
<feature type="disulfide bond" description="Redox-active" evidence="15">
    <location>
        <begin position="43"/>
        <end position="48"/>
    </location>
</feature>
<sequence length="467" mass="49720">MSDHDYDVLVLGAGPGGYVAAIRASQLGLRAGIIEKEAPGGVCLNWGCIPSKALIHQAGLVRSVADLEKLGARIDLEGLDYAVVHRKSREAAQKLSKGVQALLKKNNVDYISGSGVITGPQEVLVEVKSEEKTKTIKGKHLLIATGSRPRELPGFEFDHEKVLSSRDLLGQTKLPKSLVILGAGAIGMEFAYVMNAFGVQVTVVEMLDQILPLEDQEAADVVAKAFKRYGITVHLGTRALSLDTKGEGVSLVVEKDGEQETLQAEQLLVAVGRVPNTAEIGLETVGVTLDRGFVTVGDYGQTSVPGIYAIGDVTASPLLAHVASKEGEIAVEHMAGRNPEKQIDPGEIPSAVYCEPQVASFGLTEKKARDQGLDVETASFPYRGAGKSVAIEKSEGLVKIVYDRETREILGGHVAGADATELIHELLLAKKSELLPQDLATMVHAHPTLSEAVMEAARKVEGWAIHG</sequence>
<proteinExistence type="inferred from homology"/>
<evidence type="ECO:0000256" key="15">
    <source>
        <dbReference type="PIRSR" id="PIRSR000350-4"/>
    </source>
</evidence>
<dbReference type="FunFam" id="3.30.390.30:FF:000001">
    <property type="entry name" value="Dihydrolipoyl dehydrogenase"/>
    <property type="match status" value="1"/>
</dbReference>
<dbReference type="SUPFAM" id="SSF51905">
    <property type="entry name" value="FAD/NAD(P)-binding domain"/>
    <property type="match status" value="1"/>
</dbReference>
<evidence type="ECO:0000259" key="18">
    <source>
        <dbReference type="Pfam" id="PF07992"/>
    </source>
</evidence>
<dbReference type="GO" id="GO:0005737">
    <property type="term" value="C:cytoplasm"/>
    <property type="evidence" value="ECO:0007669"/>
    <property type="project" value="UniProtKB-SubCell"/>
</dbReference>
<accession>A0A1N6NYY8</accession>
<dbReference type="InterPro" id="IPR001100">
    <property type="entry name" value="Pyr_nuc-diS_OxRdtase"/>
</dbReference>
<evidence type="ECO:0000256" key="14">
    <source>
        <dbReference type="PIRSR" id="PIRSR000350-3"/>
    </source>
</evidence>
<dbReference type="PRINTS" id="PR00368">
    <property type="entry name" value="FADPNR"/>
</dbReference>
<feature type="binding site" evidence="14">
    <location>
        <position position="205"/>
    </location>
    <ligand>
        <name>NAD(+)</name>
        <dbReference type="ChEBI" id="CHEBI:57540"/>
    </ligand>
</feature>
<dbReference type="Proteomes" id="UP000186400">
    <property type="component" value="Unassembled WGS sequence"/>
</dbReference>
<comment type="cofactor">
    <cofactor evidence="14 16">
        <name>FAD</name>
        <dbReference type="ChEBI" id="CHEBI:57692"/>
    </cofactor>
    <text evidence="14 16">Binds 1 FAD per subunit.</text>
</comment>
<evidence type="ECO:0000256" key="4">
    <source>
        <dbReference type="ARBA" id="ARBA00016961"/>
    </source>
</evidence>
<dbReference type="InterPro" id="IPR012999">
    <property type="entry name" value="Pyr_OxRdtase_I_AS"/>
</dbReference>
<comment type="subcellular location">
    <subcellularLocation>
        <location evidence="1">Cytoplasm</location>
    </subcellularLocation>
</comment>
<dbReference type="AlphaFoldDB" id="A0A1N6NYY8"/>
<dbReference type="PANTHER" id="PTHR22912">
    <property type="entry name" value="DISULFIDE OXIDOREDUCTASE"/>
    <property type="match status" value="1"/>
</dbReference>
<keyword evidence="14" id="KW-0547">Nucleotide-binding</keyword>
<dbReference type="OrthoDB" id="9807946at2"/>
<dbReference type="EMBL" id="FTMS01000002">
    <property type="protein sequence ID" value="SIP97226.1"/>
    <property type="molecule type" value="Genomic_DNA"/>
</dbReference>
<name>A0A1N6NYY8_9SPIO</name>
<feature type="binding site" evidence="14">
    <location>
        <position position="52"/>
    </location>
    <ligand>
        <name>FAD</name>
        <dbReference type="ChEBI" id="CHEBI:57692"/>
    </ligand>
</feature>
<gene>
    <name evidence="19" type="ORF">SAMN05920897_10241</name>
</gene>
<dbReference type="RefSeq" id="WP_076487598.1">
    <property type="nucleotide sequence ID" value="NZ_FTMS01000002.1"/>
</dbReference>
<dbReference type="Gene3D" id="3.50.50.60">
    <property type="entry name" value="FAD/NAD(P)-binding domain"/>
    <property type="match status" value="2"/>
</dbReference>